<reference evidence="3" key="1">
    <citation type="journal article" date="2015" name="Genome Announc.">
        <title>Draft Genome Sequences of Anaerolinea thermolimosa IMO-1, Bellilinea caldifistulae GOMI-1, Leptolinea tardivitalis YMTK-2, Levilinea saccharolytica KIBI-1, Longilinea arvoryzae KOME-1, Previously Described as Members of the Class Anaerolineae (Chloroflexi).</title>
        <authorList>
            <person name="Matsuura N."/>
            <person name="Tourlousse M.D."/>
            <person name="Ohashi A."/>
            <person name="Hugenholtz P."/>
            <person name="Sekiguchi Y."/>
        </authorList>
    </citation>
    <scope>NUCLEOTIDE SEQUENCE</scope>
    <source>
        <strain evidence="3">KIBI-1</strain>
    </source>
</reference>
<feature type="signal peptide" evidence="2">
    <location>
        <begin position="1"/>
        <end position="23"/>
    </location>
</feature>
<name>A0A0M8JQR6_9CHLR</name>
<accession>A0A0M8JQR6</accession>
<proteinExistence type="predicted"/>
<protein>
    <submittedName>
        <fullName evidence="3">Uncharacterized protein</fullName>
    </submittedName>
</protein>
<keyword evidence="2" id="KW-0732">Signal</keyword>
<dbReference type="PROSITE" id="PS51257">
    <property type="entry name" value="PROKAR_LIPOPROTEIN"/>
    <property type="match status" value="1"/>
</dbReference>
<gene>
    <name evidence="3" type="ORF">LSAC_03532</name>
</gene>
<organism evidence="3">
    <name type="scientific">Levilinea saccharolytica</name>
    <dbReference type="NCBI Taxonomy" id="229921"/>
    <lineage>
        <taxon>Bacteria</taxon>
        <taxon>Bacillati</taxon>
        <taxon>Chloroflexota</taxon>
        <taxon>Anaerolineae</taxon>
        <taxon>Anaerolineales</taxon>
        <taxon>Anaerolineaceae</taxon>
        <taxon>Levilinea</taxon>
    </lineage>
</organism>
<evidence type="ECO:0000313" key="3">
    <source>
        <dbReference type="EMBL" id="GAP19622.1"/>
    </source>
</evidence>
<dbReference type="AlphaFoldDB" id="A0A0M8JQR6"/>
<evidence type="ECO:0000256" key="1">
    <source>
        <dbReference type="SAM" id="MobiDB-lite"/>
    </source>
</evidence>
<evidence type="ECO:0000256" key="2">
    <source>
        <dbReference type="SAM" id="SignalP"/>
    </source>
</evidence>
<dbReference type="EMBL" id="DF967975">
    <property type="protein sequence ID" value="GAP19622.1"/>
    <property type="molecule type" value="Genomic_DNA"/>
</dbReference>
<sequence>MKNNHAISIMLIAFILAGCGTPAGNNAYITPQQISEPKIADITPTFEIQIERVNNCDGANPTYNVSYKTIETQKATFEVTVGAGGLVTGTPVPTALEVQLEAKITAALAKDYGLTTEKNHDLTLDNPQGTFVEHTIEWKVTRVKGLIEVIYGDGIAQVIFDKIANVDLHNRTSQSLGCNGVGQMPASTNTSVVPIATLETEPPPTKVSQSSTQPSSGSEMTPIREHYSVQVGTGIFENGTFSDGLAPYSESWLWDNKHSKVQRIRREEQPSGCDVSRYNTNLVWISGSSGMEFTVNGEVVGTYQAADDAHGYIFEYPIKMGDKLCAMKFKPIGFSIFLGTDIYYHYDSYCYRGNC</sequence>
<dbReference type="RefSeq" id="WP_147238939.1">
    <property type="nucleotide sequence ID" value="NZ_BBXZ01000184.1"/>
</dbReference>
<feature type="compositionally biased region" description="Low complexity" evidence="1">
    <location>
        <begin position="206"/>
        <end position="218"/>
    </location>
</feature>
<feature type="chain" id="PRO_5005817493" evidence="2">
    <location>
        <begin position="24"/>
        <end position="355"/>
    </location>
</feature>
<feature type="region of interest" description="Disordered" evidence="1">
    <location>
        <begin position="199"/>
        <end position="220"/>
    </location>
</feature>